<dbReference type="Pfam" id="PF00300">
    <property type="entry name" value="His_Phos_1"/>
    <property type="match status" value="1"/>
</dbReference>
<name>A0A0K2SKK2_LIMPI</name>
<dbReference type="InterPro" id="IPR029033">
    <property type="entry name" value="His_PPase_superfam"/>
</dbReference>
<feature type="active site" description="Proton donor/acceptor" evidence="2">
    <location>
        <position position="82"/>
    </location>
</feature>
<dbReference type="Proteomes" id="UP000065807">
    <property type="component" value="Chromosome"/>
</dbReference>
<dbReference type="GO" id="GO:0004331">
    <property type="term" value="F:fructose-2,6-bisphosphate 2-phosphatase activity"/>
    <property type="evidence" value="ECO:0007669"/>
    <property type="project" value="TreeGrafter"/>
</dbReference>
<dbReference type="InterPro" id="IPR001345">
    <property type="entry name" value="PG/BPGM_mutase_AS"/>
</dbReference>
<reference evidence="5" key="1">
    <citation type="submission" date="2015-07" db="EMBL/GenBank/DDBJ databases">
        <title>Complete genome sequence and phylogenetic analysis of Limnochorda pilosa.</title>
        <authorList>
            <person name="Watanabe M."/>
            <person name="Kojima H."/>
            <person name="Fukui M."/>
        </authorList>
    </citation>
    <scope>NUCLEOTIDE SEQUENCE [LARGE SCALE GENOMIC DNA]</scope>
    <source>
        <strain evidence="5">HC45</strain>
    </source>
</reference>
<keyword evidence="5" id="KW-1185">Reference proteome</keyword>
<dbReference type="GO" id="GO:0045820">
    <property type="term" value="P:negative regulation of glycolytic process"/>
    <property type="evidence" value="ECO:0007669"/>
    <property type="project" value="TreeGrafter"/>
</dbReference>
<dbReference type="Gene3D" id="3.40.50.1240">
    <property type="entry name" value="Phosphoglycerate mutase-like"/>
    <property type="match status" value="1"/>
</dbReference>
<feature type="binding site" evidence="3">
    <location>
        <position position="58"/>
    </location>
    <ligand>
        <name>substrate</name>
    </ligand>
</feature>
<keyword evidence="1" id="KW-0378">Hydrolase</keyword>
<proteinExistence type="predicted"/>
<dbReference type="PANTHER" id="PTHR46517:SF1">
    <property type="entry name" value="FRUCTOSE-2,6-BISPHOSPHATASE TIGAR"/>
    <property type="match status" value="1"/>
</dbReference>
<evidence type="ECO:0000256" key="2">
    <source>
        <dbReference type="PIRSR" id="PIRSR613078-1"/>
    </source>
</evidence>
<sequence>MSVVYLVRHGETEWNRIMRIQGQSDVELSERGRDQARRLARRMERWRIDRALTSDLARAQETARIVLGEREVPLETDPRLRERHFGEWEGLTREEVLARDEAAYHRWGEDPWPFRPPGGESLEDVSQRAASLVEELRAGDGHVLVVSHGGTLQTMLRHLLGWAGGGGPQIILFNTGLTILRLWPDRVRLERLNDIGHLEIHPDGQVSQKQA</sequence>
<dbReference type="PROSITE" id="PS00175">
    <property type="entry name" value="PG_MUTASE"/>
    <property type="match status" value="1"/>
</dbReference>
<dbReference type="InterPro" id="IPR051695">
    <property type="entry name" value="Phosphoglycerate_Mutase"/>
</dbReference>
<accession>A0A0K2SKK2</accession>
<dbReference type="CDD" id="cd07067">
    <property type="entry name" value="HP_PGM_like"/>
    <property type="match status" value="1"/>
</dbReference>
<dbReference type="AlphaFoldDB" id="A0A0K2SKK2"/>
<reference evidence="5" key="2">
    <citation type="journal article" date="2016" name="Int. J. Syst. Evol. Microbiol.">
        <title>Complete genome sequence and cell structure of Limnochorda pilosa, a Gram-negative spore-former within the phylum Firmicutes.</title>
        <authorList>
            <person name="Watanabe M."/>
            <person name="Kojima H."/>
            <person name="Fukui M."/>
        </authorList>
    </citation>
    <scope>NUCLEOTIDE SEQUENCE [LARGE SCALE GENOMIC DNA]</scope>
    <source>
        <strain evidence="5">HC45</strain>
    </source>
</reference>
<dbReference type="KEGG" id="lpil:LIP_1701"/>
<evidence type="ECO:0000256" key="1">
    <source>
        <dbReference type="ARBA" id="ARBA00022801"/>
    </source>
</evidence>
<dbReference type="EMBL" id="AP014924">
    <property type="protein sequence ID" value="BAS27547.1"/>
    <property type="molecule type" value="Genomic_DNA"/>
</dbReference>
<dbReference type="SMART" id="SM00855">
    <property type="entry name" value="PGAM"/>
    <property type="match status" value="1"/>
</dbReference>
<dbReference type="InterPro" id="IPR013078">
    <property type="entry name" value="His_Pase_superF_clade-1"/>
</dbReference>
<dbReference type="PATRIC" id="fig|1555112.3.peg.1735"/>
<organism evidence="4 5">
    <name type="scientific">Limnochorda pilosa</name>
    <dbReference type="NCBI Taxonomy" id="1555112"/>
    <lineage>
        <taxon>Bacteria</taxon>
        <taxon>Bacillati</taxon>
        <taxon>Bacillota</taxon>
        <taxon>Limnochordia</taxon>
        <taxon>Limnochordales</taxon>
        <taxon>Limnochordaceae</taxon>
        <taxon>Limnochorda</taxon>
    </lineage>
</organism>
<dbReference type="STRING" id="1555112.LIP_1701"/>
<evidence type="ECO:0000256" key="3">
    <source>
        <dbReference type="PIRSR" id="PIRSR613078-2"/>
    </source>
</evidence>
<feature type="active site" description="Tele-phosphohistidine intermediate" evidence="2">
    <location>
        <position position="9"/>
    </location>
</feature>
<dbReference type="GO" id="GO:0005829">
    <property type="term" value="C:cytosol"/>
    <property type="evidence" value="ECO:0007669"/>
    <property type="project" value="TreeGrafter"/>
</dbReference>
<dbReference type="RefSeq" id="WP_068136555.1">
    <property type="nucleotide sequence ID" value="NZ_AP014924.1"/>
</dbReference>
<feature type="binding site" evidence="3">
    <location>
        <begin position="8"/>
        <end position="15"/>
    </location>
    <ligand>
        <name>substrate</name>
    </ligand>
</feature>
<dbReference type="OrthoDB" id="9781415at2"/>
<gene>
    <name evidence="4" type="ORF">LIP_1701</name>
</gene>
<dbReference type="PANTHER" id="PTHR46517">
    <property type="entry name" value="FRUCTOSE-2,6-BISPHOSPHATASE TIGAR"/>
    <property type="match status" value="1"/>
</dbReference>
<protein>
    <submittedName>
        <fullName evidence="4">Alpha-ribazole phosphatase</fullName>
    </submittedName>
</protein>
<dbReference type="GO" id="GO:0043456">
    <property type="term" value="P:regulation of pentose-phosphate shunt"/>
    <property type="evidence" value="ECO:0007669"/>
    <property type="project" value="TreeGrafter"/>
</dbReference>
<evidence type="ECO:0000313" key="5">
    <source>
        <dbReference type="Proteomes" id="UP000065807"/>
    </source>
</evidence>
<evidence type="ECO:0000313" key="4">
    <source>
        <dbReference type="EMBL" id="BAS27547.1"/>
    </source>
</evidence>
<dbReference type="SUPFAM" id="SSF53254">
    <property type="entry name" value="Phosphoglycerate mutase-like"/>
    <property type="match status" value="1"/>
</dbReference>